<dbReference type="Proteomes" id="UP000275408">
    <property type="component" value="Unassembled WGS sequence"/>
</dbReference>
<accession>A0A3M6UXA1</accession>
<sequence>MTWNEMEWIKDQIEWLGSVSKESAFRLAEKICIGSKRLAERVWRETKRSEDWSWKVIKSSCKPLEPALEFVFEEHLLKIQSYIIISTWRETGSTISTILVFNCVVTAVYKRFPGLPLVLRAFLVDFRQTCSVLYFHLPAEIFPFRQAYIEWKEADEASWRPPP</sequence>
<gene>
    <name evidence="1" type="ORF">pdam_00000239</name>
</gene>
<protein>
    <submittedName>
        <fullName evidence="1">Uncharacterized protein</fullName>
    </submittedName>
</protein>
<evidence type="ECO:0000313" key="1">
    <source>
        <dbReference type="EMBL" id="RMX58285.1"/>
    </source>
</evidence>
<name>A0A3M6UXA1_POCDA</name>
<evidence type="ECO:0000313" key="2">
    <source>
        <dbReference type="Proteomes" id="UP000275408"/>
    </source>
</evidence>
<dbReference type="AlphaFoldDB" id="A0A3M6UXA1"/>
<keyword evidence="2" id="KW-1185">Reference proteome</keyword>
<reference evidence="1 2" key="1">
    <citation type="journal article" date="2018" name="Sci. Rep.">
        <title>Comparative analysis of the Pocillopora damicornis genome highlights role of immune system in coral evolution.</title>
        <authorList>
            <person name="Cunning R."/>
            <person name="Bay R.A."/>
            <person name="Gillette P."/>
            <person name="Baker A.C."/>
            <person name="Traylor-Knowles N."/>
        </authorList>
    </citation>
    <scope>NUCLEOTIDE SEQUENCE [LARGE SCALE GENOMIC DNA]</scope>
    <source>
        <strain evidence="1">RSMAS</strain>
        <tissue evidence="1">Whole animal</tissue>
    </source>
</reference>
<proteinExistence type="predicted"/>
<dbReference type="EMBL" id="RCHS01000537">
    <property type="protein sequence ID" value="RMX58285.1"/>
    <property type="molecule type" value="Genomic_DNA"/>
</dbReference>
<comment type="caution">
    <text evidence="1">The sequence shown here is derived from an EMBL/GenBank/DDBJ whole genome shotgun (WGS) entry which is preliminary data.</text>
</comment>
<organism evidence="1 2">
    <name type="scientific">Pocillopora damicornis</name>
    <name type="common">Cauliflower coral</name>
    <name type="synonym">Millepora damicornis</name>
    <dbReference type="NCBI Taxonomy" id="46731"/>
    <lineage>
        <taxon>Eukaryota</taxon>
        <taxon>Metazoa</taxon>
        <taxon>Cnidaria</taxon>
        <taxon>Anthozoa</taxon>
        <taxon>Hexacorallia</taxon>
        <taxon>Scleractinia</taxon>
        <taxon>Astrocoeniina</taxon>
        <taxon>Pocilloporidae</taxon>
        <taxon>Pocillopora</taxon>
    </lineage>
</organism>
<dbReference type="OrthoDB" id="5998012at2759"/>